<evidence type="ECO:0000256" key="1">
    <source>
        <dbReference type="PROSITE-ProRule" id="PRU00176"/>
    </source>
</evidence>
<name>A0A0D2F4N8_9EURO</name>
<feature type="region of interest" description="Disordered" evidence="2">
    <location>
        <begin position="68"/>
        <end position="95"/>
    </location>
</feature>
<feature type="region of interest" description="Disordered" evidence="2">
    <location>
        <begin position="367"/>
        <end position="390"/>
    </location>
</feature>
<dbReference type="GO" id="GO:0000398">
    <property type="term" value="P:mRNA splicing, via spliceosome"/>
    <property type="evidence" value="ECO:0007669"/>
    <property type="project" value="TreeGrafter"/>
</dbReference>
<dbReference type="InterPro" id="IPR045168">
    <property type="entry name" value="YTH_prot"/>
</dbReference>
<dbReference type="GeneID" id="25329095"/>
<keyword evidence="6" id="KW-1185">Reference proteome</keyword>
<dbReference type="PANTHER" id="PTHR12357:SF3">
    <property type="entry name" value="YTH DOMAIN-CONTAINING PROTEIN 1"/>
    <property type="match status" value="1"/>
</dbReference>
<gene>
    <name evidence="5" type="ORF">PV05_07187</name>
</gene>
<dbReference type="GO" id="GO:0005654">
    <property type="term" value="C:nucleoplasm"/>
    <property type="evidence" value="ECO:0007669"/>
    <property type="project" value="TreeGrafter"/>
</dbReference>
<dbReference type="EMBL" id="KN847320">
    <property type="protein sequence ID" value="KIW54854.1"/>
    <property type="molecule type" value="Genomic_DNA"/>
</dbReference>
<dbReference type="Gene3D" id="3.30.70.330">
    <property type="match status" value="1"/>
</dbReference>
<dbReference type="SUPFAM" id="SSF54928">
    <property type="entry name" value="RNA-binding domain, RBD"/>
    <property type="match status" value="1"/>
</dbReference>
<reference evidence="5 6" key="1">
    <citation type="submission" date="2015-01" db="EMBL/GenBank/DDBJ databases">
        <title>The Genome Sequence of Exophiala xenobiotica CBS118157.</title>
        <authorList>
            <consortium name="The Broad Institute Genomics Platform"/>
            <person name="Cuomo C."/>
            <person name="de Hoog S."/>
            <person name="Gorbushina A."/>
            <person name="Stielow B."/>
            <person name="Teixiera M."/>
            <person name="Abouelleil A."/>
            <person name="Chapman S.B."/>
            <person name="Priest M."/>
            <person name="Young S.K."/>
            <person name="Wortman J."/>
            <person name="Nusbaum C."/>
            <person name="Birren B."/>
        </authorList>
    </citation>
    <scope>NUCLEOTIDE SEQUENCE [LARGE SCALE GENOMIC DNA]</scope>
    <source>
        <strain evidence="5 6">CBS 118157</strain>
    </source>
</reference>
<accession>A0A0D2F4N8</accession>
<dbReference type="Gene3D" id="3.10.590.10">
    <property type="entry name" value="ph1033 like domains"/>
    <property type="match status" value="2"/>
</dbReference>
<keyword evidence="1" id="KW-0694">RNA-binding</keyword>
<dbReference type="STRING" id="348802.A0A0D2F4N8"/>
<dbReference type="Pfam" id="PF04146">
    <property type="entry name" value="YTH"/>
    <property type="match status" value="1"/>
</dbReference>
<dbReference type="SMART" id="SM00360">
    <property type="entry name" value="RRM"/>
    <property type="match status" value="1"/>
</dbReference>
<dbReference type="GO" id="GO:0003729">
    <property type="term" value="F:mRNA binding"/>
    <property type="evidence" value="ECO:0007669"/>
    <property type="project" value="TreeGrafter"/>
</dbReference>
<dbReference type="InterPro" id="IPR007275">
    <property type="entry name" value="YTH_domain"/>
</dbReference>
<dbReference type="OrthoDB" id="306690at2759"/>
<feature type="domain" description="YTH" evidence="4">
    <location>
        <begin position="227"/>
        <end position="363"/>
    </location>
</feature>
<dbReference type="GO" id="GO:1990247">
    <property type="term" value="F:N6-methyladenosine-containing RNA reader activity"/>
    <property type="evidence" value="ECO:0007669"/>
    <property type="project" value="TreeGrafter"/>
</dbReference>
<dbReference type="Pfam" id="PF25701">
    <property type="entry name" value="RRM_YTH1"/>
    <property type="match status" value="1"/>
</dbReference>
<evidence type="ECO:0000313" key="6">
    <source>
        <dbReference type="Proteomes" id="UP000054342"/>
    </source>
</evidence>
<feature type="compositionally biased region" description="Polar residues" evidence="2">
    <location>
        <begin position="328"/>
        <end position="341"/>
    </location>
</feature>
<dbReference type="InterPro" id="IPR035979">
    <property type="entry name" value="RBD_domain_sf"/>
</dbReference>
<protein>
    <recommendedName>
        <fullName evidence="7">YTH domain-containing protein</fullName>
    </recommendedName>
</protein>
<sequence length="506" mass="56905">MREASSLRYFGDSCFQRHCDLYNQWPPELSFFISDPCSYPKMTSPKSQEGSDGFKRTSIWSSRKRNGTVLTYTPGAPRRTPSYTSDTVPRQRRRSSRHWGDHALWVGNIPQNTTVMSLRDYFADAAPADLLTISYNPDAKYAFVNFSTEAARVAAIAKAASELFDGRRLDCRIRGDNASRSTKVSYGLNTSDHRGLSISPERRENLWHKVEELYQYPEAHPSQRGKDQYFVLKSYSLEALYQSLATNLWYIPKRHVERLNHAFQTAGKVYFLFSINGSGEFFGYALMTSEIQMADESTPPAHETRAADASAQQSPLQLRSYKTDSRAGSRSRALSTASSDASLGSIHYEPERRRIIWEASHHVSELQVSSPEDSTPDILSPVTPSGSPDTRFKNLATSGPLAYGPGSPFTSSANAYQSNNNPPGSELQHISNPCQIKWLSTLNLPFDEVRGLKNVWNEGKEVHIARNVTAVEPEAGATLLTRWRRKEEARRMKISTEAISKAWPVR</sequence>
<dbReference type="PANTHER" id="PTHR12357">
    <property type="entry name" value="YTH YT521-B HOMOLOGY DOMAIN-CONTAINING"/>
    <property type="match status" value="1"/>
</dbReference>
<dbReference type="InterPro" id="IPR012677">
    <property type="entry name" value="Nucleotide-bd_a/b_plait_sf"/>
</dbReference>
<feature type="region of interest" description="Disordered" evidence="2">
    <location>
        <begin position="295"/>
        <end position="341"/>
    </location>
</feature>
<dbReference type="Proteomes" id="UP000054342">
    <property type="component" value="Unassembled WGS sequence"/>
</dbReference>
<organism evidence="5 6">
    <name type="scientific">Exophiala xenobiotica</name>
    <dbReference type="NCBI Taxonomy" id="348802"/>
    <lineage>
        <taxon>Eukaryota</taxon>
        <taxon>Fungi</taxon>
        <taxon>Dikarya</taxon>
        <taxon>Ascomycota</taxon>
        <taxon>Pezizomycotina</taxon>
        <taxon>Eurotiomycetes</taxon>
        <taxon>Chaetothyriomycetidae</taxon>
        <taxon>Chaetothyriales</taxon>
        <taxon>Herpotrichiellaceae</taxon>
        <taxon>Exophiala</taxon>
    </lineage>
</organism>
<evidence type="ECO:0000256" key="2">
    <source>
        <dbReference type="SAM" id="MobiDB-lite"/>
    </source>
</evidence>
<dbReference type="InterPro" id="IPR057720">
    <property type="entry name" value="RRM_YTH1"/>
</dbReference>
<dbReference type="InterPro" id="IPR000504">
    <property type="entry name" value="RRM_dom"/>
</dbReference>
<dbReference type="AlphaFoldDB" id="A0A0D2F4N8"/>
<evidence type="ECO:0000259" key="3">
    <source>
        <dbReference type="PROSITE" id="PS50102"/>
    </source>
</evidence>
<proteinExistence type="predicted"/>
<dbReference type="GO" id="GO:0000381">
    <property type="term" value="P:regulation of alternative mRNA splicing, via spliceosome"/>
    <property type="evidence" value="ECO:0007669"/>
    <property type="project" value="TreeGrafter"/>
</dbReference>
<evidence type="ECO:0000259" key="4">
    <source>
        <dbReference type="PROSITE" id="PS50882"/>
    </source>
</evidence>
<evidence type="ECO:0000313" key="5">
    <source>
        <dbReference type="EMBL" id="KIW54854.1"/>
    </source>
</evidence>
<dbReference type="PROSITE" id="PS50102">
    <property type="entry name" value="RRM"/>
    <property type="match status" value="1"/>
</dbReference>
<feature type="domain" description="RRM" evidence="3">
    <location>
        <begin position="102"/>
        <end position="189"/>
    </location>
</feature>
<dbReference type="RefSeq" id="XP_013315439.1">
    <property type="nucleotide sequence ID" value="XM_013459985.1"/>
</dbReference>
<dbReference type="CDD" id="cd21134">
    <property type="entry name" value="YTH"/>
    <property type="match status" value="1"/>
</dbReference>
<evidence type="ECO:0008006" key="7">
    <source>
        <dbReference type="Google" id="ProtNLM"/>
    </source>
</evidence>
<dbReference type="PROSITE" id="PS50882">
    <property type="entry name" value="YTH"/>
    <property type="match status" value="1"/>
</dbReference>